<reference evidence="3 4" key="1">
    <citation type="submission" date="2024-03" db="EMBL/GenBank/DDBJ databases">
        <title>Draft genome sequence of Pseudonocardia sp. DW16-2.</title>
        <authorList>
            <person name="Duangmal K."/>
        </authorList>
    </citation>
    <scope>NUCLEOTIDE SEQUENCE [LARGE SCALE GENOMIC DNA]</scope>
    <source>
        <strain evidence="3 4">DW16-2</strain>
    </source>
</reference>
<protein>
    <recommendedName>
        <fullName evidence="5">Secreted protein</fullName>
    </recommendedName>
</protein>
<organism evidence="3 4">
    <name type="scientific">Pseudonocardia spirodelae</name>
    <dbReference type="NCBI Taxonomy" id="3133431"/>
    <lineage>
        <taxon>Bacteria</taxon>
        <taxon>Bacillati</taxon>
        <taxon>Actinomycetota</taxon>
        <taxon>Actinomycetes</taxon>
        <taxon>Pseudonocardiales</taxon>
        <taxon>Pseudonocardiaceae</taxon>
        <taxon>Pseudonocardia</taxon>
    </lineage>
</organism>
<keyword evidence="4" id="KW-1185">Reference proteome</keyword>
<comment type="caution">
    <text evidence="3">The sequence shown here is derived from an EMBL/GenBank/DDBJ whole genome shotgun (WGS) entry which is preliminary data.</text>
</comment>
<proteinExistence type="predicted"/>
<evidence type="ECO:0000256" key="1">
    <source>
        <dbReference type="SAM" id="MobiDB-lite"/>
    </source>
</evidence>
<evidence type="ECO:0000313" key="4">
    <source>
        <dbReference type="Proteomes" id="UP001364211"/>
    </source>
</evidence>
<name>A0ABU8T9N0_9PSEU</name>
<sequence length="123" mass="12422">MLKKAGILTAGVTAGLLAISPLAFAGDGGWDKGHGHGHHGGDRVNADQINNLEKDRISGNQTGLVNVGDVNALNNANVLGCSLNSADVAASVLGILGGQATNGEDAPSFNDCSQGDRQANFQD</sequence>
<evidence type="ECO:0008006" key="5">
    <source>
        <dbReference type="Google" id="ProtNLM"/>
    </source>
</evidence>
<accession>A0ABU8T9N0</accession>
<feature type="chain" id="PRO_5047456901" description="Secreted protein" evidence="2">
    <location>
        <begin position="26"/>
        <end position="123"/>
    </location>
</feature>
<evidence type="ECO:0000313" key="3">
    <source>
        <dbReference type="EMBL" id="MEJ8280663.1"/>
    </source>
</evidence>
<evidence type="ECO:0000256" key="2">
    <source>
        <dbReference type="SAM" id="SignalP"/>
    </source>
</evidence>
<feature type="signal peptide" evidence="2">
    <location>
        <begin position="1"/>
        <end position="25"/>
    </location>
</feature>
<dbReference type="RefSeq" id="WP_340292036.1">
    <property type="nucleotide sequence ID" value="NZ_JBBJUP010000013.1"/>
</dbReference>
<dbReference type="EMBL" id="JBBJUP010000013">
    <property type="protein sequence ID" value="MEJ8280663.1"/>
    <property type="molecule type" value="Genomic_DNA"/>
</dbReference>
<dbReference type="Proteomes" id="UP001364211">
    <property type="component" value="Unassembled WGS sequence"/>
</dbReference>
<feature type="compositionally biased region" description="Polar residues" evidence="1">
    <location>
        <begin position="110"/>
        <end position="123"/>
    </location>
</feature>
<keyword evidence="2" id="KW-0732">Signal</keyword>
<feature type="region of interest" description="Disordered" evidence="1">
    <location>
        <begin position="104"/>
        <end position="123"/>
    </location>
</feature>
<gene>
    <name evidence="3" type="ORF">WJX68_17105</name>
</gene>